<evidence type="ECO:0000313" key="1">
    <source>
        <dbReference type="EMBL" id="CAK9225331.1"/>
    </source>
</evidence>
<name>A0ABP0UMK8_9BRYO</name>
<reference evidence="1" key="1">
    <citation type="submission" date="2024-02" db="EMBL/GenBank/DDBJ databases">
        <authorList>
            <consortium name="ELIXIR-Norway"/>
            <consortium name="Elixir Norway"/>
        </authorList>
    </citation>
    <scope>NUCLEOTIDE SEQUENCE</scope>
</reference>
<dbReference type="Proteomes" id="UP001497512">
    <property type="component" value="Chromosome 5"/>
</dbReference>
<proteinExistence type="predicted"/>
<sequence>MENTSYVGLHCPAREQLVAVSAVVPIEAAPGTSAAKAKATRARKSCTVLTDKTNEPSTPSTMAKVGNRNSLEAVNPSSKHYLEASSAVIPAQMVCNVLEPQCGLEAAAATRLSAQLDHSTVQSYSGFSSPNITKFLSKWVGIDVQEVGHFDEEDENDALPDSDPSDQLLCAGKLPSSVLMSSMGANPVQ</sequence>
<evidence type="ECO:0000313" key="2">
    <source>
        <dbReference type="Proteomes" id="UP001497512"/>
    </source>
</evidence>
<gene>
    <name evidence="1" type="ORF">CSSPTR1EN2_LOCUS17445</name>
</gene>
<accession>A0ABP0UMK8</accession>
<dbReference type="EMBL" id="OZ019897">
    <property type="protein sequence ID" value="CAK9225331.1"/>
    <property type="molecule type" value="Genomic_DNA"/>
</dbReference>
<keyword evidence="2" id="KW-1185">Reference proteome</keyword>
<protein>
    <submittedName>
        <fullName evidence="1">Uncharacterized protein</fullName>
    </submittedName>
</protein>
<organism evidence="1 2">
    <name type="scientific">Sphagnum troendelagicum</name>
    <dbReference type="NCBI Taxonomy" id="128251"/>
    <lineage>
        <taxon>Eukaryota</taxon>
        <taxon>Viridiplantae</taxon>
        <taxon>Streptophyta</taxon>
        <taxon>Embryophyta</taxon>
        <taxon>Bryophyta</taxon>
        <taxon>Sphagnophytina</taxon>
        <taxon>Sphagnopsida</taxon>
        <taxon>Sphagnales</taxon>
        <taxon>Sphagnaceae</taxon>
        <taxon>Sphagnum</taxon>
    </lineage>
</organism>